<name>A0A0L7LHY5_OPEBR</name>
<dbReference type="Proteomes" id="UP000037510">
    <property type="component" value="Unassembled WGS sequence"/>
</dbReference>
<sequence>MAPVGEGCYAPPSAEARRPGGHQLPESPPDSGSENPYSPDALPLSVPTDYMLIQDLPSHEMLAQSGDYIYEELKSDDVLRSNLGGVVVLNHDLGLESMYQNR</sequence>
<gene>
    <name evidence="2" type="ORF">OBRU01_04677</name>
</gene>
<evidence type="ECO:0000313" key="2">
    <source>
        <dbReference type="EMBL" id="KOB74836.1"/>
    </source>
</evidence>
<feature type="region of interest" description="Disordered" evidence="1">
    <location>
        <begin position="1"/>
        <end position="44"/>
    </location>
</feature>
<keyword evidence="3" id="KW-1185">Reference proteome</keyword>
<reference evidence="2 3" key="1">
    <citation type="journal article" date="2015" name="Genome Biol. Evol.">
        <title>The genome of winter moth (Operophtera brumata) provides a genomic perspective on sexual dimorphism and phenology.</title>
        <authorList>
            <person name="Derks M.F."/>
            <person name="Smit S."/>
            <person name="Salis L."/>
            <person name="Schijlen E."/>
            <person name="Bossers A."/>
            <person name="Mateman C."/>
            <person name="Pijl A.S."/>
            <person name="de Ridder D."/>
            <person name="Groenen M.A."/>
            <person name="Visser M.E."/>
            <person name="Megens H.J."/>
        </authorList>
    </citation>
    <scope>NUCLEOTIDE SEQUENCE [LARGE SCALE GENOMIC DNA]</scope>
    <source>
        <strain evidence="2">WM2013NL</strain>
        <tissue evidence="2">Head and thorax</tissue>
    </source>
</reference>
<accession>A0A0L7LHY5</accession>
<organism evidence="2 3">
    <name type="scientific">Operophtera brumata</name>
    <name type="common">Winter moth</name>
    <name type="synonym">Phalaena brumata</name>
    <dbReference type="NCBI Taxonomy" id="104452"/>
    <lineage>
        <taxon>Eukaryota</taxon>
        <taxon>Metazoa</taxon>
        <taxon>Ecdysozoa</taxon>
        <taxon>Arthropoda</taxon>
        <taxon>Hexapoda</taxon>
        <taxon>Insecta</taxon>
        <taxon>Pterygota</taxon>
        <taxon>Neoptera</taxon>
        <taxon>Endopterygota</taxon>
        <taxon>Lepidoptera</taxon>
        <taxon>Glossata</taxon>
        <taxon>Ditrysia</taxon>
        <taxon>Geometroidea</taxon>
        <taxon>Geometridae</taxon>
        <taxon>Larentiinae</taxon>
        <taxon>Operophtera</taxon>
    </lineage>
</organism>
<evidence type="ECO:0000256" key="1">
    <source>
        <dbReference type="SAM" id="MobiDB-lite"/>
    </source>
</evidence>
<comment type="caution">
    <text evidence="2">The sequence shown here is derived from an EMBL/GenBank/DDBJ whole genome shotgun (WGS) entry which is preliminary data.</text>
</comment>
<dbReference type="AlphaFoldDB" id="A0A0L7LHY5"/>
<protein>
    <submittedName>
        <fullName evidence="2">Oxidoreductase alpha (Molybdopterin) subunit</fullName>
    </submittedName>
</protein>
<proteinExistence type="predicted"/>
<dbReference type="EMBL" id="JTDY01001114">
    <property type="protein sequence ID" value="KOB74836.1"/>
    <property type="molecule type" value="Genomic_DNA"/>
</dbReference>
<evidence type="ECO:0000313" key="3">
    <source>
        <dbReference type="Proteomes" id="UP000037510"/>
    </source>
</evidence>